<protein>
    <submittedName>
        <fullName evidence="1">Uncharacterized protein</fullName>
    </submittedName>
</protein>
<accession>A0ACC3AQR7</accession>
<reference evidence="1 2" key="1">
    <citation type="journal article" date="2023" name="ACS Omega">
        <title>Identification of the Neoaspergillic Acid Biosynthesis Gene Cluster by Establishing an In Vitro CRISPR-Ribonucleoprotein Genetic System in Aspergillus melleus.</title>
        <authorList>
            <person name="Yuan B."/>
            <person name="Grau M.F."/>
            <person name="Murata R.M."/>
            <person name="Torok T."/>
            <person name="Venkateswaran K."/>
            <person name="Stajich J.E."/>
            <person name="Wang C.C.C."/>
        </authorList>
    </citation>
    <scope>NUCLEOTIDE SEQUENCE [LARGE SCALE GENOMIC DNA]</scope>
    <source>
        <strain evidence="1 2">IMV 1140</strain>
    </source>
</reference>
<dbReference type="EMBL" id="JAOPJF010000091">
    <property type="protein sequence ID" value="KAK1140073.1"/>
    <property type="molecule type" value="Genomic_DNA"/>
</dbReference>
<evidence type="ECO:0000313" key="1">
    <source>
        <dbReference type="EMBL" id="KAK1140073.1"/>
    </source>
</evidence>
<proteinExistence type="predicted"/>
<evidence type="ECO:0000313" key="2">
    <source>
        <dbReference type="Proteomes" id="UP001177260"/>
    </source>
</evidence>
<organism evidence="1 2">
    <name type="scientific">Aspergillus melleus</name>
    <dbReference type="NCBI Taxonomy" id="138277"/>
    <lineage>
        <taxon>Eukaryota</taxon>
        <taxon>Fungi</taxon>
        <taxon>Dikarya</taxon>
        <taxon>Ascomycota</taxon>
        <taxon>Pezizomycotina</taxon>
        <taxon>Eurotiomycetes</taxon>
        <taxon>Eurotiomycetidae</taxon>
        <taxon>Eurotiales</taxon>
        <taxon>Aspergillaceae</taxon>
        <taxon>Aspergillus</taxon>
        <taxon>Aspergillus subgen. Circumdati</taxon>
    </lineage>
</organism>
<gene>
    <name evidence="1" type="ORF">N8T08_010905</name>
</gene>
<comment type="caution">
    <text evidence="1">The sequence shown here is derived from an EMBL/GenBank/DDBJ whole genome shotgun (WGS) entry which is preliminary data.</text>
</comment>
<keyword evidence="2" id="KW-1185">Reference proteome</keyword>
<sequence length="315" mass="33614">MTTDYSKKTNAELVEILKSRSLPHTGKKAELVSRIQDDDAKTQPAESAPAAKADAEDVIDWEDDDEPAADAAAKPTTEAGAATIAAGGKGPVPNPVAVPNQKQDVDPATTDDLKVESTGEPKGDAAAEEGTEAEPADSSETAQPAEDKPAVDYSIGLATTELEEELKKRKARAEKFGITEETKAAVADAEKKLERAKRFGTEGGDQEGAGVEKLDVALPSENPRKRDRAENDQGERGDRKRHFGGRGHFRGRGHFHGRGGRGGRGHGRGGRGGRGRGGRGYDNHREQRPHPNNASGLSEKDKAAMEARKKRFATE</sequence>
<name>A0ACC3AQR7_9EURO</name>
<dbReference type="Proteomes" id="UP001177260">
    <property type="component" value="Unassembled WGS sequence"/>
</dbReference>